<sequence>MYLDPKAMCFLYKHFSLNSLDVEGSRALFETWFSVTTYGSFMYIKVSEERISDQTVMCLFPGDHHDYPSQAGDYGPGTPLTGAII</sequence>
<evidence type="ECO:0000313" key="1">
    <source>
        <dbReference type="EMBL" id="EKC29596.1"/>
    </source>
</evidence>
<dbReference type="InParanoid" id="K1R6M9"/>
<accession>K1R6M9</accession>
<dbReference type="HOGENOM" id="CLU_2514827_0_0_1"/>
<organism evidence="1">
    <name type="scientific">Magallana gigas</name>
    <name type="common">Pacific oyster</name>
    <name type="synonym">Crassostrea gigas</name>
    <dbReference type="NCBI Taxonomy" id="29159"/>
    <lineage>
        <taxon>Eukaryota</taxon>
        <taxon>Metazoa</taxon>
        <taxon>Spiralia</taxon>
        <taxon>Lophotrochozoa</taxon>
        <taxon>Mollusca</taxon>
        <taxon>Bivalvia</taxon>
        <taxon>Autobranchia</taxon>
        <taxon>Pteriomorphia</taxon>
        <taxon>Ostreida</taxon>
        <taxon>Ostreoidea</taxon>
        <taxon>Ostreidae</taxon>
        <taxon>Magallana</taxon>
    </lineage>
</organism>
<proteinExistence type="predicted"/>
<name>K1R6M9_MAGGI</name>
<protein>
    <submittedName>
        <fullName evidence="1">Uncharacterized protein</fullName>
    </submittedName>
</protein>
<gene>
    <name evidence="1" type="ORF">CGI_10027382</name>
</gene>
<dbReference type="AlphaFoldDB" id="K1R6M9"/>
<reference evidence="1" key="1">
    <citation type="journal article" date="2012" name="Nature">
        <title>The oyster genome reveals stress adaptation and complexity of shell formation.</title>
        <authorList>
            <person name="Zhang G."/>
            <person name="Fang X."/>
            <person name="Guo X."/>
            <person name="Li L."/>
            <person name="Luo R."/>
            <person name="Xu F."/>
            <person name="Yang P."/>
            <person name="Zhang L."/>
            <person name="Wang X."/>
            <person name="Qi H."/>
            <person name="Xiong Z."/>
            <person name="Que H."/>
            <person name="Xie Y."/>
            <person name="Holland P.W."/>
            <person name="Paps J."/>
            <person name="Zhu Y."/>
            <person name="Wu F."/>
            <person name="Chen Y."/>
            <person name="Wang J."/>
            <person name="Peng C."/>
            <person name="Meng J."/>
            <person name="Yang L."/>
            <person name="Liu J."/>
            <person name="Wen B."/>
            <person name="Zhang N."/>
            <person name="Huang Z."/>
            <person name="Zhu Q."/>
            <person name="Feng Y."/>
            <person name="Mount A."/>
            <person name="Hedgecock D."/>
            <person name="Xu Z."/>
            <person name="Liu Y."/>
            <person name="Domazet-Loso T."/>
            <person name="Du Y."/>
            <person name="Sun X."/>
            <person name="Zhang S."/>
            <person name="Liu B."/>
            <person name="Cheng P."/>
            <person name="Jiang X."/>
            <person name="Li J."/>
            <person name="Fan D."/>
            <person name="Wang W."/>
            <person name="Fu W."/>
            <person name="Wang T."/>
            <person name="Wang B."/>
            <person name="Zhang J."/>
            <person name="Peng Z."/>
            <person name="Li Y."/>
            <person name="Li N."/>
            <person name="Wang J."/>
            <person name="Chen M."/>
            <person name="He Y."/>
            <person name="Tan F."/>
            <person name="Song X."/>
            <person name="Zheng Q."/>
            <person name="Huang R."/>
            <person name="Yang H."/>
            <person name="Du X."/>
            <person name="Chen L."/>
            <person name="Yang M."/>
            <person name="Gaffney P.M."/>
            <person name="Wang S."/>
            <person name="Luo L."/>
            <person name="She Z."/>
            <person name="Ming Y."/>
            <person name="Huang W."/>
            <person name="Zhang S."/>
            <person name="Huang B."/>
            <person name="Zhang Y."/>
            <person name="Qu T."/>
            <person name="Ni P."/>
            <person name="Miao G."/>
            <person name="Wang J."/>
            <person name="Wang Q."/>
            <person name="Steinberg C.E."/>
            <person name="Wang H."/>
            <person name="Li N."/>
            <person name="Qian L."/>
            <person name="Zhang G."/>
            <person name="Li Y."/>
            <person name="Yang H."/>
            <person name="Liu X."/>
            <person name="Wang J."/>
            <person name="Yin Y."/>
            <person name="Wang J."/>
        </authorList>
    </citation>
    <scope>NUCLEOTIDE SEQUENCE [LARGE SCALE GENOMIC DNA]</scope>
    <source>
        <strain evidence="1">05x7-T-G4-1.051#20</strain>
    </source>
</reference>
<dbReference type="EMBL" id="JH819194">
    <property type="protein sequence ID" value="EKC29596.1"/>
    <property type="molecule type" value="Genomic_DNA"/>
</dbReference>